<evidence type="ECO:0000313" key="1">
    <source>
        <dbReference type="EMBL" id="KAF2194323.1"/>
    </source>
</evidence>
<name>A0A6A6ETJ1_9PEZI</name>
<dbReference type="OrthoDB" id="1577640at2759"/>
<dbReference type="AlphaFoldDB" id="A0A6A6ETJ1"/>
<keyword evidence="2" id="KW-1185">Reference proteome</keyword>
<proteinExistence type="predicted"/>
<evidence type="ECO:0000313" key="2">
    <source>
        <dbReference type="Proteomes" id="UP000800200"/>
    </source>
</evidence>
<sequence>MRQSFPNLRYGLLVGIGAGVPGQNLEPDIRLGDVVVAGPSDKSVGPVGVIGYELGAETIKGFIPKDWQAPTETRLRIAIERIEFNARVEGSYDSPQYLDILATRDHGQKFQHPDVEDQLYEGDTDRLVPRQPRPTQGPTVHYGFIASGYKLVKNAKLRDALRDKYGIICFEMEAAGLMNILPVAVIRGSITMPTLERMTCGAIMLLLQPLPMPRAFPKT</sequence>
<dbReference type="Gene3D" id="3.40.50.1580">
    <property type="entry name" value="Nucleoside phosphorylase domain"/>
    <property type="match status" value="1"/>
</dbReference>
<dbReference type="EMBL" id="ML994612">
    <property type="protein sequence ID" value="KAF2194323.1"/>
    <property type="molecule type" value="Genomic_DNA"/>
</dbReference>
<dbReference type="GO" id="GO:0009116">
    <property type="term" value="P:nucleoside metabolic process"/>
    <property type="evidence" value="ECO:0007669"/>
    <property type="project" value="InterPro"/>
</dbReference>
<dbReference type="InterPro" id="IPR053137">
    <property type="entry name" value="NLR-like"/>
</dbReference>
<gene>
    <name evidence="1" type="ORF">K469DRAFT_196098</name>
</gene>
<dbReference type="SUPFAM" id="SSF53167">
    <property type="entry name" value="Purine and uridine phosphorylases"/>
    <property type="match status" value="1"/>
</dbReference>
<accession>A0A6A6ETJ1</accession>
<organism evidence="1 2">
    <name type="scientific">Zopfia rhizophila CBS 207.26</name>
    <dbReference type="NCBI Taxonomy" id="1314779"/>
    <lineage>
        <taxon>Eukaryota</taxon>
        <taxon>Fungi</taxon>
        <taxon>Dikarya</taxon>
        <taxon>Ascomycota</taxon>
        <taxon>Pezizomycotina</taxon>
        <taxon>Dothideomycetes</taxon>
        <taxon>Dothideomycetes incertae sedis</taxon>
        <taxon>Zopfiaceae</taxon>
        <taxon>Zopfia</taxon>
    </lineage>
</organism>
<dbReference type="PANTHER" id="PTHR46082:SF11">
    <property type="entry name" value="AAA+ ATPASE DOMAIN-CONTAINING PROTEIN-RELATED"/>
    <property type="match status" value="1"/>
</dbReference>
<dbReference type="PANTHER" id="PTHR46082">
    <property type="entry name" value="ATP/GTP-BINDING PROTEIN-RELATED"/>
    <property type="match status" value="1"/>
</dbReference>
<dbReference type="InterPro" id="IPR035994">
    <property type="entry name" value="Nucleoside_phosphorylase_sf"/>
</dbReference>
<evidence type="ECO:0008006" key="3">
    <source>
        <dbReference type="Google" id="ProtNLM"/>
    </source>
</evidence>
<dbReference type="GO" id="GO:0003824">
    <property type="term" value="F:catalytic activity"/>
    <property type="evidence" value="ECO:0007669"/>
    <property type="project" value="InterPro"/>
</dbReference>
<reference evidence="1" key="1">
    <citation type="journal article" date="2020" name="Stud. Mycol.">
        <title>101 Dothideomycetes genomes: a test case for predicting lifestyles and emergence of pathogens.</title>
        <authorList>
            <person name="Haridas S."/>
            <person name="Albert R."/>
            <person name="Binder M."/>
            <person name="Bloem J."/>
            <person name="Labutti K."/>
            <person name="Salamov A."/>
            <person name="Andreopoulos B."/>
            <person name="Baker S."/>
            <person name="Barry K."/>
            <person name="Bills G."/>
            <person name="Bluhm B."/>
            <person name="Cannon C."/>
            <person name="Castanera R."/>
            <person name="Culley D."/>
            <person name="Daum C."/>
            <person name="Ezra D."/>
            <person name="Gonzalez J."/>
            <person name="Henrissat B."/>
            <person name="Kuo A."/>
            <person name="Liang C."/>
            <person name="Lipzen A."/>
            <person name="Lutzoni F."/>
            <person name="Magnuson J."/>
            <person name="Mondo S."/>
            <person name="Nolan M."/>
            <person name="Ohm R."/>
            <person name="Pangilinan J."/>
            <person name="Park H.-J."/>
            <person name="Ramirez L."/>
            <person name="Alfaro M."/>
            <person name="Sun H."/>
            <person name="Tritt A."/>
            <person name="Yoshinaga Y."/>
            <person name="Zwiers L.-H."/>
            <person name="Turgeon B."/>
            <person name="Goodwin S."/>
            <person name="Spatafora J."/>
            <person name="Crous P."/>
            <person name="Grigoriev I."/>
        </authorList>
    </citation>
    <scope>NUCLEOTIDE SEQUENCE</scope>
    <source>
        <strain evidence="1">CBS 207.26</strain>
    </source>
</reference>
<dbReference type="Proteomes" id="UP000800200">
    <property type="component" value="Unassembled WGS sequence"/>
</dbReference>
<protein>
    <recommendedName>
        <fullName evidence="3">Purine and uridine phosphorylase</fullName>
    </recommendedName>
</protein>